<evidence type="ECO:0000313" key="1">
    <source>
        <dbReference type="EMBL" id="EXX91631.1"/>
    </source>
</evidence>
<evidence type="ECO:0000313" key="2">
    <source>
        <dbReference type="Proteomes" id="UP000053750"/>
    </source>
</evidence>
<keyword evidence="2" id="KW-1185">Reference proteome</keyword>
<organism evidence="1 2">
    <name type="scientific">Paenibacillus darwinianus</name>
    <dbReference type="NCBI Taxonomy" id="1380763"/>
    <lineage>
        <taxon>Bacteria</taxon>
        <taxon>Bacillati</taxon>
        <taxon>Bacillota</taxon>
        <taxon>Bacilli</taxon>
        <taxon>Bacillales</taxon>
        <taxon>Paenibacillaceae</taxon>
        <taxon>Paenibacillus</taxon>
    </lineage>
</organism>
<reference evidence="1 2" key="1">
    <citation type="submission" date="2014-02" db="EMBL/GenBank/DDBJ databases">
        <title>Genome sequence of Paenibacillus darwinianus reveals adaptive mechanisms for survival in Antarctic soils.</title>
        <authorList>
            <person name="Dsouza M."/>
            <person name="Taylor M.W."/>
            <person name="Turner S.J."/>
            <person name="Aislabie J."/>
        </authorList>
    </citation>
    <scope>NUCLEOTIDE SEQUENCE [LARGE SCALE GENOMIC DNA]</scope>
    <source>
        <strain evidence="1 2">CE1</strain>
    </source>
</reference>
<dbReference type="Proteomes" id="UP000053750">
    <property type="component" value="Unassembled WGS sequence"/>
</dbReference>
<proteinExistence type="predicted"/>
<dbReference type="OrthoDB" id="2427546at2"/>
<sequence>MVEMTVDTFLLCDHCKDEVKHSITYLNNQISSVECKVCGKRLDIKVDISNEIYHELYTRIKTKPARMTEEYRGHLSEFIRSFPKRVVSKPFRIYREARKILGFYKKYH</sequence>
<protein>
    <recommendedName>
        <fullName evidence="3">Bh protein</fullName>
    </recommendedName>
</protein>
<dbReference type="RefSeq" id="WP_036583496.1">
    <property type="nucleotide sequence ID" value="NZ_KK082193.1"/>
</dbReference>
<accession>A0A9W5S2N0</accession>
<evidence type="ECO:0008006" key="3">
    <source>
        <dbReference type="Google" id="ProtNLM"/>
    </source>
</evidence>
<dbReference type="AlphaFoldDB" id="A0A9W5S2N0"/>
<comment type="caution">
    <text evidence="1">The sequence shown here is derived from an EMBL/GenBank/DDBJ whole genome shotgun (WGS) entry which is preliminary data.</text>
</comment>
<dbReference type="EMBL" id="JFHU01000025">
    <property type="protein sequence ID" value="EXX91631.1"/>
    <property type="molecule type" value="Genomic_DNA"/>
</dbReference>
<gene>
    <name evidence="1" type="ORF">BG53_09865</name>
</gene>
<name>A0A9W5S2N0_9BACL</name>